<feature type="domain" description="SpaA-like prealbumin fold" evidence="5">
    <location>
        <begin position="672"/>
        <end position="761"/>
    </location>
</feature>
<accession>A0A923S9B6</accession>
<feature type="domain" description="SpaA-like prealbumin fold" evidence="5">
    <location>
        <begin position="574"/>
        <end position="666"/>
    </location>
</feature>
<feature type="domain" description="SpaA-like prealbumin fold" evidence="5">
    <location>
        <begin position="973"/>
        <end position="1056"/>
    </location>
</feature>
<feature type="transmembrane region" description="Helical" evidence="4">
    <location>
        <begin position="53"/>
        <end position="74"/>
    </location>
</feature>
<feature type="domain" description="SpaA-like prealbumin fold" evidence="5">
    <location>
        <begin position="305"/>
        <end position="388"/>
    </location>
</feature>
<keyword evidence="4" id="KW-0812">Transmembrane</keyword>
<evidence type="ECO:0000256" key="4">
    <source>
        <dbReference type="SAM" id="Phobius"/>
    </source>
</evidence>
<name>A0A923S9B6_9FIRM</name>
<evidence type="ECO:0000313" key="7">
    <source>
        <dbReference type="Proteomes" id="UP000620327"/>
    </source>
</evidence>
<evidence type="ECO:0000256" key="2">
    <source>
        <dbReference type="ARBA" id="ARBA00022525"/>
    </source>
</evidence>
<keyword evidence="7" id="KW-1185">Reference proteome</keyword>
<comment type="similarity">
    <text evidence="1">Belongs to the serine-aspartate repeat-containing protein (SDr) family.</text>
</comment>
<evidence type="ECO:0000256" key="1">
    <source>
        <dbReference type="ARBA" id="ARBA00007257"/>
    </source>
</evidence>
<dbReference type="Pfam" id="PF17802">
    <property type="entry name" value="SpaA"/>
    <property type="match status" value="12"/>
</dbReference>
<feature type="domain" description="SpaA-like prealbumin fold" evidence="5">
    <location>
        <begin position="486"/>
        <end position="569"/>
    </location>
</feature>
<keyword evidence="4" id="KW-0472">Membrane</keyword>
<evidence type="ECO:0000256" key="3">
    <source>
        <dbReference type="ARBA" id="ARBA00022729"/>
    </source>
</evidence>
<keyword evidence="3" id="KW-0732">Signal</keyword>
<feature type="domain" description="SpaA-like prealbumin fold" evidence="5">
    <location>
        <begin position="769"/>
        <end position="859"/>
    </location>
</feature>
<comment type="caution">
    <text evidence="6">The sequence shown here is derived from an EMBL/GenBank/DDBJ whole genome shotgun (WGS) entry which is preliminary data.</text>
</comment>
<dbReference type="PANTHER" id="PTHR36108">
    <property type="entry name" value="COLOSSIN-B-RELATED"/>
    <property type="match status" value="1"/>
</dbReference>
<dbReference type="Proteomes" id="UP000620327">
    <property type="component" value="Unassembled WGS sequence"/>
</dbReference>
<dbReference type="InterPro" id="IPR041033">
    <property type="entry name" value="SpaA_PFL_dom_1"/>
</dbReference>
<feature type="domain" description="SpaA-like prealbumin fold" evidence="5">
    <location>
        <begin position="1360"/>
        <end position="1436"/>
    </location>
</feature>
<dbReference type="Gene3D" id="2.60.40.10">
    <property type="entry name" value="Immunoglobulins"/>
    <property type="match status" value="12"/>
</dbReference>
<dbReference type="SUPFAM" id="SSF117074">
    <property type="entry name" value="Hypothetical protein PA1324"/>
    <property type="match status" value="1"/>
</dbReference>
<evidence type="ECO:0000313" key="6">
    <source>
        <dbReference type="EMBL" id="MBC5772163.1"/>
    </source>
</evidence>
<keyword evidence="2" id="KW-0964">Secreted</keyword>
<gene>
    <name evidence="6" type="ORF">H8Z83_17925</name>
</gene>
<reference evidence="6" key="1">
    <citation type="submission" date="2020-08" db="EMBL/GenBank/DDBJ databases">
        <title>Genome public.</title>
        <authorList>
            <person name="Liu C."/>
            <person name="Sun Q."/>
        </authorList>
    </citation>
    <scope>NUCLEOTIDE SEQUENCE</scope>
    <source>
        <strain evidence="6">BX15</strain>
    </source>
</reference>
<dbReference type="InterPro" id="IPR013783">
    <property type="entry name" value="Ig-like_fold"/>
</dbReference>
<sequence>MEWLLHKLGRYSGSQVKSNNINVKQTEKNRSASSLSLNDNKEEPTLKTLRTRIMSAFLVIMTLLTLLPTSALAASSTGTGIKPTSNTNYWTTRLLHDGTPYSYKPPMAAGKMLYCMDRGYGYRWGTASFLNSYTYTSATGADADAVLKTALAQSGMGELDAQQLENFKWMMTYIVDYKGDIPGSLFMAAQTYVWDHQSFKGEGDGDIDGGGYANADTYEMYLGYTDWMLKEKAKEDAEFQKQIEEYAAKGIIASVVEDEAAKWAVWAKSSVKGRQSFFNYYAPRKLVVNDAPVPDKPTPPAGDADITLRKVAAGTTRGLDGAKFNIYRDGQIVGSDVTKNGGIIEVNNVTKGLWSFVEVEAPAGYCADSTPLSVYVDTTDGDKQYTVTATNYELPSMKIIKTDAQTGTPIPGTVLSIKSVTGSYSTSVTTGSDGSATLSDIPADVYVVREESVPEPYVVSHTEQTVALRPGKTSEVIFVDYEKPGLEILKKNIATGEPIEGVTYLIEQIDGSYSTSATTDSAGRIFLDSIPVGSYRITEKNVPSNVILSEIPQEVHLEAGCTRTVTFFNAVKPSLTILKRNSVTGDPLSNAKFHIYYGSDNTTTGEINDLGVFTTASDGKITITDVNRGWYKLVEESAPKGFGIQGSGVTEFYLEANTSKTVTVDNVPHSALVVYKYDAKTGKGLEGCRFELRYLGGGTSGTGGTVIGTYLTGPNGAFTVTNLEKGTYICQEIESDGNHIIDREPQTVWISGEDQDVVTLRFGNAPLGSLLITKLSNDSKHEPLSGVEFLLTDSSGHYLGNDNGRFTTNAAGEILVDGLEPGMTVIAREVRAKTGYLLDDSPQHALIKSGETAHLQFLNQPAGNLIIRKVSSGPNGEPLEGVEFKITYADGSFVPDANGELSSNGIYYTNKSGEIRISGVVGTVVATETKTIPGFTIDEATRTQTVVVNPNDTQTLTFYNKPTTTLILQKYISGTKNEPLAGVQFLVTDSSGAVVGPNNGYYTTDAAGQIVIEGLTDGMTVTVKEVKSVDGFVLDGTPQSIKIDQNQSPQRMTFWNERQGALIINKLSSLDRKTSLEGVTFKITTATGEFVPDENGKISSNGLYYTDENGQIILKGVTGTLVVTEEKSVPGYTIDKNTRTQTVVVNPNDTQSLYFYNAPIGGLELVKVNAADKTQRIPNTTFEIRRVSDGGLVDTVTTGTDGRVYVPLESGSYYAVETEAGKGFQLDNTPIYFAVEDGKTTTKTVTNKAISGILIHKVDSATGEGIYGVSFILYDSGNNPIAQETSDDRGYVRFENLTAGRYYLRELENEGYIPDTQKKTVYVKSGETTEIEWKNTPITGQIQIVKTSEDYNSMNGWPAGTPIPNTVFEVYNARTNRLVDTIKTDKNGLAVSKLLPLARYKIVESKAAEFYGLDKTPIEVEIEYAGQIVKASMTNKSLSTNVSIKKTGYVEVMPGQLVRYNFADIANNSTTALESFYWRDTLPVKAVRLQTIYTGTWNTPGNYKIVYKTNLSGDTWRTLADNLSTSKNYVLDASPAALGLASNEYVTEFMAAFGIVPSNFRQVEAPRVDCKVLSKLAGGTQFVNTSDAGGVYNGQWIMATSRWVTRVYAPSKPLPRTGY</sequence>
<dbReference type="PANTHER" id="PTHR36108:SF13">
    <property type="entry name" value="COLOSSIN-B-RELATED"/>
    <property type="match status" value="1"/>
</dbReference>
<proteinExistence type="inferred from homology"/>
<dbReference type="EMBL" id="JACOQI010000036">
    <property type="protein sequence ID" value="MBC5772163.1"/>
    <property type="molecule type" value="Genomic_DNA"/>
</dbReference>
<organism evidence="6 7">
    <name type="scientific">Dysosmobacter segnis</name>
    <dbReference type="NCBI Taxonomy" id="2763042"/>
    <lineage>
        <taxon>Bacteria</taxon>
        <taxon>Bacillati</taxon>
        <taxon>Bacillota</taxon>
        <taxon>Clostridia</taxon>
        <taxon>Eubacteriales</taxon>
        <taxon>Oscillospiraceae</taxon>
        <taxon>Dysosmobacter</taxon>
    </lineage>
</organism>
<feature type="domain" description="SpaA-like prealbumin fold" evidence="5">
    <location>
        <begin position="396"/>
        <end position="476"/>
    </location>
</feature>
<keyword evidence="4" id="KW-1133">Transmembrane helix</keyword>
<feature type="domain" description="SpaA-like prealbumin fold" evidence="5">
    <location>
        <begin position="864"/>
        <end position="961"/>
    </location>
</feature>
<dbReference type="SUPFAM" id="SSF49478">
    <property type="entry name" value="Cna protein B-type domain"/>
    <property type="match status" value="2"/>
</dbReference>
<feature type="domain" description="SpaA-like prealbumin fold" evidence="5">
    <location>
        <begin position="1253"/>
        <end position="1336"/>
    </location>
</feature>
<protein>
    <recommendedName>
        <fullName evidence="5">SpaA-like prealbumin fold domain-containing protein</fullName>
    </recommendedName>
</protein>
<feature type="domain" description="SpaA-like prealbumin fold" evidence="5">
    <location>
        <begin position="1163"/>
        <end position="1248"/>
    </location>
</feature>
<evidence type="ECO:0000259" key="5">
    <source>
        <dbReference type="Pfam" id="PF17802"/>
    </source>
</evidence>
<feature type="domain" description="SpaA-like prealbumin fold" evidence="5">
    <location>
        <begin position="1064"/>
        <end position="1157"/>
    </location>
</feature>